<dbReference type="Proteomes" id="UP001642409">
    <property type="component" value="Unassembled WGS sequence"/>
</dbReference>
<accession>A0AA86PKY2</accession>
<keyword evidence="3" id="KW-1185">Reference proteome</keyword>
<comment type="caution">
    <text evidence="1">The sequence shown here is derived from an EMBL/GenBank/DDBJ whole genome shotgun (WGS) entry which is preliminary data.</text>
</comment>
<evidence type="ECO:0000313" key="2">
    <source>
        <dbReference type="EMBL" id="CAL6016183.1"/>
    </source>
</evidence>
<sequence length="197" mass="23122">MLSSKSIDAAAFEERMKSKRAKSASSLNFSAQGLKTKFASQLRKNYFKSEPAPVDVVNIHTFEHHCYRSYENIEDNYVYEQYHKFHHRYTGFEQLVESKVPTLFDYTPEDKFIAGRQKQKNMAEKIRIYYYSLHFQEVLNSKKVVKTPTISRQAQTDPQMQRPETARCKSSSIMNIKTQNGKSYGIDYRFEGKQGWL</sequence>
<dbReference type="EMBL" id="CATOUU010000687">
    <property type="protein sequence ID" value="CAI9941206.1"/>
    <property type="molecule type" value="Genomic_DNA"/>
</dbReference>
<protein>
    <submittedName>
        <fullName evidence="2">Hypothetical_protein</fullName>
    </submittedName>
</protein>
<evidence type="ECO:0000313" key="1">
    <source>
        <dbReference type="EMBL" id="CAI9941206.1"/>
    </source>
</evidence>
<reference evidence="1" key="1">
    <citation type="submission" date="2023-06" db="EMBL/GenBank/DDBJ databases">
        <authorList>
            <person name="Kurt Z."/>
        </authorList>
    </citation>
    <scope>NUCLEOTIDE SEQUENCE</scope>
</reference>
<name>A0AA86PKY2_9EUKA</name>
<evidence type="ECO:0000313" key="3">
    <source>
        <dbReference type="Proteomes" id="UP001642409"/>
    </source>
</evidence>
<dbReference type="EMBL" id="CAXDID020000075">
    <property type="protein sequence ID" value="CAL6016183.1"/>
    <property type="molecule type" value="Genomic_DNA"/>
</dbReference>
<proteinExistence type="predicted"/>
<gene>
    <name evidence="2" type="ORF">HINF_LOCUS25388</name>
    <name evidence="1" type="ORF">HINF_LOCUS28851</name>
</gene>
<organism evidence="1">
    <name type="scientific">Hexamita inflata</name>
    <dbReference type="NCBI Taxonomy" id="28002"/>
    <lineage>
        <taxon>Eukaryota</taxon>
        <taxon>Metamonada</taxon>
        <taxon>Diplomonadida</taxon>
        <taxon>Hexamitidae</taxon>
        <taxon>Hexamitinae</taxon>
        <taxon>Hexamita</taxon>
    </lineage>
</organism>
<dbReference type="AlphaFoldDB" id="A0AA86PKY2"/>
<reference evidence="2 3" key="2">
    <citation type="submission" date="2024-07" db="EMBL/GenBank/DDBJ databases">
        <authorList>
            <person name="Akdeniz Z."/>
        </authorList>
    </citation>
    <scope>NUCLEOTIDE SEQUENCE [LARGE SCALE GENOMIC DNA]</scope>
</reference>